<dbReference type="Proteomes" id="UP001172708">
    <property type="component" value="Unassembled WGS sequence"/>
</dbReference>
<dbReference type="InterPro" id="IPR050769">
    <property type="entry name" value="NAT_camello-type"/>
</dbReference>
<dbReference type="InterPro" id="IPR016181">
    <property type="entry name" value="Acyl_CoA_acyltransferase"/>
</dbReference>
<dbReference type="PANTHER" id="PTHR13947:SF37">
    <property type="entry name" value="LD18367P"/>
    <property type="match status" value="1"/>
</dbReference>
<sequence length="146" mass="15454">MAALWAEAFPDDPARNEPHGMIARKLARDPELFWVACVPAADARAGSGSDAAVGDAGGGEVIGALMAGYDGVRGWLYHLAVAPEHRRGGVATALVARAVDELRAVGCLKVNLQVRETNREVRAFYASLGWTEDHSASLGRMISDSP</sequence>
<feature type="domain" description="N-acetyltransferase" evidence="2">
    <location>
        <begin position="1"/>
        <end position="146"/>
    </location>
</feature>
<reference evidence="3" key="1">
    <citation type="submission" date="2023-06" db="EMBL/GenBank/DDBJ databases">
        <title>Egi l300058.</title>
        <authorList>
            <person name="Gao L."/>
            <person name="Fang B.-Z."/>
            <person name="Li W.-J."/>
        </authorList>
    </citation>
    <scope>NUCLEOTIDE SEQUENCE</scope>
    <source>
        <strain evidence="3">EGI L300058</strain>
    </source>
</reference>
<accession>A0ABT8GJ41</accession>
<name>A0ABT8GJ41_9MICO</name>
<evidence type="ECO:0000256" key="1">
    <source>
        <dbReference type="ARBA" id="ARBA00022679"/>
    </source>
</evidence>
<comment type="caution">
    <text evidence="3">The sequence shown here is derived from an EMBL/GenBank/DDBJ whole genome shotgun (WGS) entry which is preliminary data.</text>
</comment>
<dbReference type="EMBL" id="JAUHQA010000001">
    <property type="protein sequence ID" value="MDN4481440.1"/>
    <property type="molecule type" value="Genomic_DNA"/>
</dbReference>
<evidence type="ECO:0000259" key="2">
    <source>
        <dbReference type="PROSITE" id="PS51186"/>
    </source>
</evidence>
<proteinExistence type="predicted"/>
<dbReference type="PROSITE" id="PS51186">
    <property type="entry name" value="GNAT"/>
    <property type="match status" value="1"/>
</dbReference>
<keyword evidence="3" id="KW-0012">Acyltransferase</keyword>
<dbReference type="Pfam" id="PF00583">
    <property type="entry name" value="Acetyltransf_1"/>
    <property type="match status" value="1"/>
</dbReference>
<dbReference type="EC" id="2.3.1.-" evidence="3"/>
<dbReference type="InterPro" id="IPR000182">
    <property type="entry name" value="GNAT_dom"/>
</dbReference>
<keyword evidence="1 3" id="KW-0808">Transferase</keyword>
<evidence type="ECO:0000313" key="4">
    <source>
        <dbReference type="Proteomes" id="UP001172708"/>
    </source>
</evidence>
<dbReference type="GO" id="GO:0016746">
    <property type="term" value="F:acyltransferase activity"/>
    <property type="evidence" value="ECO:0007669"/>
    <property type="project" value="UniProtKB-KW"/>
</dbReference>
<keyword evidence="4" id="KW-1185">Reference proteome</keyword>
<dbReference type="SUPFAM" id="SSF55729">
    <property type="entry name" value="Acyl-CoA N-acyltransferases (Nat)"/>
    <property type="match status" value="1"/>
</dbReference>
<dbReference type="PANTHER" id="PTHR13947">
    <property type="entry name" value="GNAT FAMILY N-ACETYLTRANSFERASE"/>
    <property type="match status" value="1"/>
</dbReference>
<protein>
    <submittedName>
        <fullName evidence="3">GNAT family N-acetyltransferase</fullName>
        <ecNumber evidence="3">2.3.1.-</ecNumber>
    </submittedName>
</protein>
<organism evidence="3 4">
    <name type="scientific">Demequina muriae</name>
    <dbReference type="NCBI Taxonomy" id="3051664"/>
    <lineage>
        <taxon>Bacteria</taxon>
        <taxon>Bacillati</taxon>
        <taxon>Actinomycetota</taxon>
        <taxon>Actinomycetes</taxon>
        <taxon>Micrococcales</taxon>
        <taxon>Demequinaceae</taxon>
        <taxon>Demequina</taxon>
    </lineage>
</organism>
<evidence type="ECO:0000313" key="3">
    <source>
        <dbReference type="EMBL" id="MDN4481440.1"/>
    </source>
</evidence>
<dbReference type="CDD" id="cd04301">
    <property type="entry name" value="NAT_SF"/>
    <property type="match status" value="1"/>
</dbReference>
<dbReference type="Gene3D" id="3.40.630.30">
    <property type="match status" value="1"/>
</dbReference>
<gene>
    <name evidence="3" type="ORF">QQX02_10935</name>
</gene>